<evidence type="ECO:0000313" key="2">
    <source>
        <dbReference type="Proteomes" id="UP000239757"/>
    </source>
</evidence>
<dbReference type="AlphaFoldDB" id="A0A2P5WN65"/>
<accession>A0A2P5WN65</accession>
<name>A0A2P5WN65_GOSBA</name>
<dbReference type="Proteomes" id="UP000239757">
    <property type="component" value="Unassembled WGS sequence"/>
</dbReference>
<gene>
    <name evidence="1" type="ORF">GOBAR_AA28156</name>
</gene>
<proteinExistence type="predicted"/>
<dbReference type="EMBL" id="KZ667062">
    <property type="protein sequence ID" value="PPR92522.1"/>
    <property type="molecule type" value="Genomic_DNA"/>
</dbReference>
<organism evidence="1 2">
    <name type="scientific">Gossypium barbadense</name>
    <name type="common">Sea Island cotton</name>
    <name type="synonym">Hibiscus barbadensis</name>
    <dbReference type="NCBI Taxonomy" id="3634"/>
    <lineage>
        <taxon>Eukaryota</taxon>
        <taxon>Viridiplantae</taxon>
        <taxon>Streptophyta</taxon>
        <taxon>Embryophyta</taxon>
        <taxon>Tracheophyta</taxon>
        <taxon>Spermatophyta</taxon>
        <taxon>Magnoliopsida</taxon>
        <taxon>eudicotyledons</taxon>
        <taxon>Gunneridae</taxon>
        <taxon>Pentapetalae</taxon>
        <taxon>rosids</taxon>
        <taxon>malvids</taxon>
        <taxon>Malvales</taxon>
        <taxon>Malvaceae</taxon>
        <taxon>Malvoideae</taxon>
        <taxon>Gossypium</taxon>
    </lineage>
</organism>
<sequence>MLAEGSDVDVPDSNVGVDQNSLDIKLWGVKRNRKVRSIEEIEDLVIGNEEEVIKEMADIIERQSMEK</sequence>
<protein>
    <submittedName>
        <fullName evidence="1">Uncharacterized protein</fullName>
    </submittedName>
</protein>
<reference evidence="1 2" key="1">
    <citation type="submission" date="2015-01" db="EMBL/GenBank/DDBJ databases">
        <title>Genome of allotetraploid Gossypium barbadense reveals genomic plasticity and fiber elongation in cotton evolution.</title>
        <authorList>
            <person name="Chen X."/>
            <person name="Liu X."/>
            <person name="Zhao B."/>
            <person name="Zheng H."/>
            <person name="Hu Y."/>
            <person name="Lu G."/>
            <person name="Yang C."/>
            <person name="Chen J."/>
            <person name="Shan C."/>
            <person name="Zhang L."/>
            <person name="Zhou Y."/>
            <person name="Wang L."/>
            <person name="Guo W."/>
            <person name="Bai Y."/>
            <person name="Ruan J."/>
            <person name="Shangguan X."/>
            <person name="Mao Y."/>
            <person name="Jiang J."/>
            <person name="Zhu Y."/>
            <person name="Lei J."/>
            <person name="Kang H."/>
            <person name="Chen S."/>
            <person name="He X."/>
            <person name="Wang R."/>
            <person name="Wang Y."/>
            <person name="Chen J."/>
            <person name="Wang L."/>
            <person name="Yu S."/>
            <person name="Wang B."/>
            <person name="Wei J."/>
            <person name="Song S."/>
            <person name="Lu X."/>
            <person name="Gao Z."/>
            <person name="Gu W."/>
            <person name="Deng X."/>
            <person name="Ma D."/>
            <person name="Wang S."/>
            <person name="Liang W."/>
            <person name="Fang L."/>
            <person name="Cai C."/>
            <person name="Zhu X."/>
            <person name="Zhou B."/>
            <person name="Zhang Y."/>
            <person name="Chen Z."/>
            <person name="Xu S."/>
            <person name="Zhu R."/>
            <person name="Wang S."/>
            <person name="Zhang T."/>
            <person name="Zhao G."/>
        </authorList>
    </citation>
    <scope>NUCLEOTIDE SEQUENCE [LARGE SCALE GENOMIC DNA]</scope>
    <source>
        <strain evidence="2">cv. Xinhai21</strain>
        <tissue evidence="1">Leaf</tissue>
    </source>
</reference>
<evidence type="ECO:0000313" key="1">
    <source>
        <dbReference type="EMBL" id="PPR92522.1"/>
    </source>
</evidence>